<feature type="region of interest" description="Disordered" evidence="1">
    <location>
        <begin position="315"/>
        <end position="337"/>
    </location>
</feature>
<feature type="region of interest" description="Disordered" evidence="1">
    <location>
        <begin position="525"/>
        <end position="559"/>
    </location>
</feature>
<evidence type="ECO:0000256" key="1">
    <source>
        <dbReference type="SAM" id="MobiDB-lite"/>
    </source>
</evidence>
<protein>
    <submittedName>
        <fullName evidence="2">Uncharacterized protein</fullName>
    </submittedName>
</protein>
<accession>A0AAV6XN89</accession>
<name>A0AAV6XN89_9LAMI</name>
<gene>
    <name evidence="2" type="ORF">BUALT_Bualt06G0032900</name>
</gene>
<dbReference type="EMBL" id="WHWC01000006">
    <property type="protein sequence ID" value="KAG8380603.1"/>
    <property type="molecule type" value="Genomic_DNA"/>
</dbReference>
<evidence type="ECO:0000313" key="3">
    <source>
        <dbReference type="Proteomes" id="UP000826271"/>
    </source>
</evidence>
<dbReference type="Proteomes" id="UP000826271">
    <property type="component" value="Unassembled WGS sequence"/>
</dbReference>
<organism evidence="2 3">
    <name type="scientific">Buddleja alternifolia</name>
    <dbReference type="NCBI Taxonomy" id="168488"/>
    <lineage>
        <taxon>Eukaryota</taxon>
        <taxon>Viridiplantae</taxon>
        <taxon>Streptophyta</taxon>
        <taxon>Embryophyta</taxon>
        <taxon>Tracheophyta</taxon>
        <taxon>Spermatophyta</taxon>
        <taxon>Magnoliopsida</taxon>
        <taxon>eudicotyledons</taxon>
        <taxon>Gunneridae</taxon>
        <taxon>Pentapetalae</taxon>
        <taxon>asterids</taxon>
        <taxon>lamiids</taxon>
        <taxon>Lamiales</taxon>
        <taxon>Scrophulariaceae</taxon>
        <taxon>Buddlejeae</taxon>
        <taxon>Buddleja</taxon>
    </lineage>
</organism>
<dbReference type="PANTHER" id="PTHR33437">
    <property type="entry name" value="OS06G0361200 PROTEIN"/>
    <property type="match status" value="1"/>
</dbReference>
<feature type="compositionally biased region" description="Basic and acidic residues" evidence="1">
    <location>
        <begin position="465"/>
        <end position="483"/>
    </location>
</feature>
<reference evidence="2" key="1">
    <citation type="submission" date="2019-10" db="EMBL/GenBank/DDBJ databases">
        <authorList>
            <person name="Zhang R."/>
            <person name="Pan Y."/>
            <person name="Wang J."/>
            <person name="Ma R."/>
            <person name="Yu S."/>
        </authorList>
    </citation>
    <scope>NUCLEOTIDE SEQUENCE</scope>
    <source>
        <strain evidence="2">LA-IB0</strain>
        <tissue evidence="2">Leaf</tissue>
    </source>
</reference>
<proteinExistence type="predicted"/>
<feature type="region of interest" description="Disordered" evidence="1">
    <location>
        <begin position="454"/>
        <end position="492"/>
    </location>
</feature>
<sequence>MPMGYQPPKLQQLDGKGNPKQHVAHFMETSNNAGTDGDLLVKQYVRSLKGNAFDCTRRIMSMIELTNAKQWKDEPVVDYINGWRALSLNCKDKLSEISAVEMCIQGMHWGLLYILQGIKPRNFEELATRAHDTELCIANHGANFPLEDQRKEKKDFKKVEKYIKSSTKESMMQEKEYPFPDSDVSHIFDELLTGKLIELPEPKRPEEAGKVNDPNEDVADANHASIDVITSDSQHKVFSLSSSAKAPSALQFRSLETAMVKVLLADEGTMNEENSIDKFEEDGEWILVTRRQRQRRCIDELHPLFLKNSYPPTVRKPNPMKVLKTPHVNFKKPSKSNHRTPVTLNDFFPKNFFESKGALPLKAPTSSHVEKNHAKSVVVEHIPQLNPKGKEIVADVHVQPGNTSKIQSKVTRSNDYQVMAKSLIMPITKEHSALKFTSSSKSLDMTGEKIHGLTKAQHKLRKQRYHVDQPKTEGDGKGKKPSDNHVSVFDRLGTPTARPSVFERLGSSNRIPNIHDRLGASSIPQSSIFNRLGGGSTQQLKKRNRDGETDMTESRNNNQTLILSQPQGTKSSLVLITIDGTVK</sequence>
<evidence type="ECO:0000313" key="2">
    <source>
        <dbReference type="EMBL" id="KAG8380603.1"/>
    </source>
</evidence>
<keyword evidence="3" id="KW-1185">Reference proteome</keyword>
<dbReference type="AlphaFoldDB" id="A0AAV6XN89"/>
<dbReference type="PANTHER" id="PTHR33437:SF2">
    <property type="entry name" value="OS06G0361200 PROTEIN"/>
    <property type="match status" value="1"/>
</dbReference>
<comment type="caution">
    <text evidence="2">The sequence shown here is derived from an EMBL/GenBank/DDBJ whole genome shotgun (WGS) entry which is preliminary data.</text>
</comment>